<sequence length="100" mass="11787">MWWWRSVSVSERSLQRRHAVRLLKLFIRKREAVAMGWERLHPGLALESKGGREGFDVQLTNQVREVGFDGTVLTGLILDTFQKCKNQRFYQSDQDFFCHS</sequence>
<dbReference type="KEGG" id="ccp:CHC_T00002640001"/>
<reference evidence="2" key="1">
    <citation type="journal article" date="2013" name="Proc. Natl. Acad. Sci. U.S.A.">
        <title>Genome structure and metabolic features in the red seaweed Chondrus crispus shed light on evolution of the Archaeplastida.</title>
        <authorList>
            <person name="Collen J."/>
            <person name="Porcel B."/>
            <person name="Carre W."/>
            <person name="Ball S.G."/>
            <person name="Chaparro C."/>
            <person name="Tonon T."/>
            <person name="Barbeyron T."/>
            <person name="Michel G."/>
            <person name="Noel B."/>
            <person name="Valentin K."/>
            <person name="Elias M."/>
            <person name="Artiguenave F."/>
            <person name="Arun A."/>
            <person name="Aury J.M."/>
            <person name="Barbosa-Neto J.F."/>
            <person name="Bothwell J.H."/>
            <person name="Bouget F.Y."/>
            <person name="Brillet L."/>
            <person name="Cabello-Hurtado F."/>
            <person name="Capella-Gutierrez S."/>
            <person name="Charrier B."/>
            <person name="Cladiere L."/>
            <person name="Cock J.M."/>
            <person name="Coelho S.M."/>
            <person name="Colleoni C."/>
            <person name="Czjzek M."/>
            <person name="Da Silva C."/>
            <person name="Delage L."/>
            <person name="Denoeud F."/>
            <person name="Deschamps P."/>
            <person name="Dittami S.M."/>
            <person name="Gabaldon T."/>
            <person name="Gachon C.M."/>
            <person name="Groisillier A."/>
            <person name="Herve C."/>
            <person name="Jabbari K."/>
            <person name="Katinka M."/>
            <person name="Kloareg B."/>
            <person name="Kowalczyk N."/>
            <person name="Labadie K."/>
            <person name="Leblanc C."/>
            <person name="Lopez P.J."/>
            <person name="McLachlan D.H."/>
            <person name="Meslet-Cladiere L."/>
            <person name="Moustafa A."/>
            <person name="Nehr Z."/>
            <person name="Nyvall Collen P."/>
            <person name="Panaud O."/>
            <person name="Partensky F."/>
            <person name="Poulain J."/>
            <person name="Rensing S.A."/>
            <person name="Rousvoal S."/>
            <person name="Samson G."/>
            <person name="Symeonidi A."/>
            <person name="Weissenbach J."/>
            <person name="Zambounis A."/>
            <person name="Wincker P."/>
            <person name="Boyen C."/>
        </authorList>
    </citation>
    <scope>NUCLEOTIDE SEQUENCE [LARGE SCALE GENOMIC DNA]</scope>
    <source>
        <strain evidence="2">cv. Stackhouse</strain>
    </source>
</reference>
<accession>R7Q964</accession>
<keyword evidence="2" id="KW-1185">Reference proteome</keyword>
<dbReference type="RefSeq" id="XP_005713809.1">
    <property type="nucleotide sequence ID" value="XM_005713752.1"/>
</dbReference>
<dbReference type="GeneID" id="17321530"/>
<dbReference type="AlphaFoldDB" id="R7Q964"/>
<evidence type="ECO:0000313" key="1">
    <source>
        <dbReference type="EMBL" id="CDF33990.1"/>
    </source>
</evidence>
<dbReference type="EMBL" id="HG001665">
    <property type="protein sequence ID" value="CDF33990.1"/>
    <property type="molecule type" value="Genomic_DNA"/>
</dbReference>
<name>R7Q964_CHOCR</name>
<proteinExistence type="predicted"/>
<dbReference type="Gramene" id="CDF33990">
    <property type="protein sequence ID" value="CDF33990"/>
    <property type="gene ID" value="CHC_T00002640001"/>
</dbReference>
<evidence type="ECO:0000313" key="2">
    <source>
        <dbReference type="Proteomes" id="UP000012073"/>
    </source>
</evidence>
<dbReference type="Proteomes" id="UP000012073">
    <property type="component" value="Unassembled WGS sequence"/>
</dbReference>
<protein>
    <submittedName>
        <fullName evidence="1">Uncharacterized protein</fullName>
    </submittedName>
</protein>
<gene>
    <name evidence="1" type="ORF">CHC_T00002640001</name>
</gene>
<organism evidence="1 2">
    <name type="scientific">Chondrus crispus</name>
    <name type="common">Carrageen Irish moss</name>
    <name type="synonym">Polymorpha crispa</name>
    <dbReference type="NCBI Taxonomy" id="2769"/>
    <lineage>
        <taxon>Eukaryota</taxon>
        <taxon>Rhodophyta</taxon>
        <taxon>Florideophyceae</taxon>
        <taxon>Rhodymeniophycidae</taxon>
        <taxon>Gigartinales</taxon>
        <taxon>Gigartinaceae</taxon>
        <taxon>Chondrus</taxon>
    </lineage>
</organism>